<evidence type="ECO:0000313" key="2">
    <source>
        <dbReference type="EMBL" id="TCC55374.1"/>
    </source>
</evidence>
<gene>
    <name evidence="2" type="ORF">E0H73_36245</name>
</gene>
<comment type="caution">
    <text evidence="2">The sequence shown here is derived from an EMBL/GenBank/DDBJ whole genome shotgun (WGS) entry which is preliminary data.</text>
</comment>
<dbReference type="RefSeq" id="WP_131364161.1">
    <property type="nucleotide sequence ID" value="NZ_SJKB01000015.1"/>
</dbReference>
<feature type="region of interest" description="Disordered" evidence="1">
    <location>
        <begin position="1"/>
        <end position="23"/>
    </location>
</feature>
<reference evidence="2 3" key="1">
    <citation type="submission" date="2019-02" db="EMBL/GenBank/DDBJ databases">
        <title>Kribbella capetownensis sp. nov. and Kribbella speibonae sp. nov., isolated from soil.</title>
        <authorList>
            <person name="Curtis S.M."/>
            <person name="Norton I."/>
            <person name="Everest G.J."/>
            <person name="Meyers P.R."/>
        </authorList>
    </citation>
    <scope>NUCLEOTIDE SEQUENCE [LARGE SCALE GENOMIC DNA]</scope>
    <source>
        <strain evidence="2 3">NRRL B-24813</strain>
    </source>
</reference>
<accession>A0A4R0K8V2</accession>
<dbReference type="Proteomes" id="UP000291144">
    <property type="component" value="Unassembled WGS sequence"/>
</dbReference>
<name>A0A4R0K8V2_9ACTN</name>
<evidence type="ECO:0000313" key="3">
    <source>
        <dbReference type="Proteomes" id="UP000291144"/>
    </source>
</evidence>
<feature type="compositionally biased region" description="Polar residues" evidence="1">
    <location>
        <begin position="11"/>
        <end position="23"/>
    </location>
</feature>
<organism evidence="2 3">
    <name type="scientific">Kribbella pittospori</name>
    <dbReference type="NCBI Taxonomy" id="722689"/>
    <lineage>
        <taxon>Bacteria</taxon>
        <taxon>Bacillati</taxon>
        <taxon>Actinomycetota</taxon>
        <taxon>Actinomycetes</taxon>
        <taxon>Propionibacteriales</taxon>
        <taxon>Kribbellaceae</taxon>
        <taxon>Kribbella</taxon>
    </lineage>
</organism>
<proteinExistence type="predicted"/>
<keyword evidence="3" id="KW-1185">Reference proteome</keyword>
<evidence type="ECO:0000256" key="1">
    <source>
        <dbReference type="SAM" id="MobiDB-lite"/>
    </source>
</evidence>
<dbReference type="AlphaFoldDB" id="A0A4R0K8V2"/>
<sequence>MAWDNSPRARLSNSFGSRSRSAMVTPSDYRRPVLVAPGTPWRKPDLVAINADVSHRKLMAAEPLQDSDSDSRVK</sequence>
<dbReference type="EMBL" id="SJKB01000015">
    <property type="protein sequence ID" value="TCC55374.1"/>
    <property type="molecule type" value="Genomic_DNA"/>
</dbReference>
<protein>
    <submittedName>
        <fullName evidence="2">Uncharacterized protein</fullName>
    </submittedName>
</protein>